<keyword evidence="1" id="KW-0732">Signal</keyword>
<sequence length="161" mass="17563">MKRLLIACGLALCLAPPLWAAPQATPKPSNENQQQDLLKSILLDIAPPPPNQDFEIPQPVLLTEPRSLLSNAVIVAPGTVKMQIEVKNKNKIAPIKAYVFQVIDLGLPMLDFDDKFLHQSSSPKETSLKYTFAKGGRYAVVASVVTQQGDVGSTRLSLFAR</sequence>
<dbReference type="AlphaFoldDB" id="A0A2M7G4L6"/>
<name>A0A2M7G4L6_9BACT</name>
<evidence type="ECO:0008006" key="4">
    <source>
        <dbReference type="Google" id="ProtNLM"/>
    </source>
</evidence>
<proteinExistence type="predicted"/>
<dbReference type="Proteomes" id="UP000231019">
    <property type="component" value="Unassembled WGS sequence"/>
</dbReference>
<accession>A0A2M7G4L6</accession>
<comment type="caution">
    <text evidence="2">The sequence shown here is derived from an EMBL/GenBank/DDBJ whole genome shotgun (WGS) entry which is preliminary data.</text>
</comment>
<evidence type="ECO:0000313" key="3">
    <source>
        <dbReference type="Proteomes" id="UP000231019"/>
    </source>
</evidence>
<gene>
    <name evidence="2" type="ORF">COW36_11570</name>
</gene>
<feature type="signal peptide" evidence="1">
    <location>
        <begin position="1"/>
        <end position="20"/>
    </location>
</feature>
<feature type="chain" id="PRO_5014811793" description="CARDB domain-containing protein" evidence="1">
    <location>
        <begin position="21"/>
        <end position="161"/>
    </location>
</feature>
<protein>
    <recommendedName>
        <fullName evidence="4">CARDB domain-containing protein</fullName>
    </recommendedName>
</protein>
<dbReference type="EMBL" id="PFFQ01000035">
    <property type="protein sequence ID" value="PIW16776.1"/>
    <property type="molecule type" value="Genomic_DNA"/>
</dbReference>
<reference evidence="2 3" key="1">
    <citation type="submission" date="2017-09" db="EMBL/GenBank/DDBJ databases">
        <title>Depth-based differentiation of microbial function through sediment-hosted aquifers and enrichment of novel symbionts in the deep terrestrial subsurface.</title>
        <authorList>
            <person name="Probst A.J."/>
            <person name="Ladd B."/>
            <person name="Jarett J.K."/>
            <person name="Geller-Mcgrath D.E."/>
            <person name="Sieber C.M."/>
            <person name="Emerson J.B."/>
            <person name="Anantharaman K."/>
            <person name="Thomas B.C."/>
            <person name="Malmstrom R."/>
            <person name="Stieglmeier M."/>
            <person name="Klingl A."/>
            <person name="Woyke T."/>
            <person name="Ryan C.M."/>
            <person name="Banfield J.F."/>
        </authorList>
    </citation>
    <scope>NUCLEOTIDE SEQUENCE [LARGE SCALE GENOMIC DNA]</scope>
    <source>
        <strain evidence="2">CG17_big_fil_post_rev_8_21_14_2_50_48_46</strain>
    </source>
</reference>
<evidence type="ECO:0000256" key="1">
    <source>
        <dbReference type="SAM" id="SignalP"/>
    </source>
</evidence>
<organism evidence="2 3">
    <name type="scientific">bacterium (Candidatus Blackallbacteria) CG17_big_fil_post_rev_8_21_14_2_50_48_46</name>
    <dbReference type="NCBI Taxonomy" id="2014261"/>
    <lineage>
        <taxon>Bacteria</taxon>
        <taxon>Candidatus Blackallbacteria</taxon>
    </lineage>
</organism>
<evidence type="ECO:0000313" key="2">
    <source>
        <dbReference type="EMBL" id="PIW16776.1"/>
    </source>
</evidence>